<dbReference type="InterPro" id="IPR046364">
    <property type="entry name" value="Exo70_C"/>
</dbReference>
<feature type="region of interest" description="Disordered" evidence="4">
    <location>
        <begin position="14"/>
        <end position="41"/>
    </location>
</feature>
<keyword evidence="3" id="KW-0653">Protein transport</keyword>
<dbReference type="EMBL" id="MTKT01002011">
    <property type="protein sequence ID" value="OWM82347.1"/>
    <property type="molecule type" value="Genomic_DNA"/>
</dbReference>
<dbReference type="AlphaFoldDB" id="A0A218XBM8"/>
<dbReference type="SUPFAM" id="SSF74788">
    <property type="entry name" value="Cullin repeat-like"/>
    <property type="match status" value="1"/>
</dbReference>
<evidence type="ECO:0000259" key="5">
    <source>
        <dbReference type="Pfam" id="PF03081"/>
    </source>
</evidence>
<gene>
    <name evidence="6" type="ORF">CDL15_Pgr001921</name>
</gene>
<dbReference type="GO" id="GO:0005546">
    <property type="term" value="F:phosphatidylinositol-4,5-bisphosphate binding"/>
    <property type="evidence" value="ECO:0007669"/>
    <property type="project" value="InterPro"/>
</dbReference>
<evidence type="ECO:0000256" key="2">
    <source>
        <dbReference type="ARBA" id="ARBA00022448"/>
    </source>
</evidence>
<evidence type="ECO:0000313" key="6">
    <source>
        <dbReference type="EMBL" id="OWM82347.1"/>
    </source>
</evidence>
<keyword evidence="2 3" id="KW-0813">Transport</keyword>
<dbReference type="GO" id="GO:0015031">
    <property type="term" value="P:protein transport"/>
    <property type="evidence" value="ECO:0007669"/>
    <property type="project" value="UniProtKB-KW"/>
</dbReference>
<comment type="function">
    <text evidence="3">Component of the exocyst complex.</text>
</comment>
<name>A0A218XBM8_PUNGR</name>
<feature type="compositionally biased region" description="Basic residues" evidence="4">
    <location>
        <begin position="630"/>
        <end position="639"/>
    </location>
</feature>
<evidence type="ECO:0000313" key="7">
    <source>
        <dbReference type="Proteomes" id="UP000197138"/>
    </source>
</evidence>
<dbReference type="FunFam" id="1.20.1280.170:FF:000003">
    <property type="entry name" value="Exocyst subunit Exo70 family protein"/>
    <property type="match status" value="1"/>
</dbReference>
<dbReference type="Pfam" id="PF20669">
    <property type="entry name" value="Exo70_N"/>
    <property type="match status" value="1"/>
</dbReference>
<dbReference type="Proteomes" id="UP000197138">
    <property type="component" value="Unassembled WGS sequence"/>
</dbReference>
<proteinExistence type="inferred from homology"/>
<feature type="compositionally biased region" description="Low complexity" evidence="4">
    <location>
        <begin position="620"/>
        <end position="629"/>
    </location>
</feature>
<evidence type="ECO:0000256" key="4">
    <source>
        <dbReference type="SAM" id="MobiDB-lite"/>
    </source>
</evidence>
<sequence>MPVKVMRGICFHPKTPSFTSPSRTTAPSTPTSRHGGGSVSSLSGSAIEKIIQEAAVMVEKWNPEATTYARVTSLFYENKREAAHFVKCVNGLQRAMHALLLEDPTSAKLVTAQGLMQVAMKRLQKEFYQILSMNRAHLDPESVSARSSRVSARSSISDYSDDGLPEDDASVAGASIFEVEEASSVAMADLRSIAECMITSGYAKECVSIYQIIRKSIIDEGLYRLGVEKLSHLRIGKMDWEVLEVKIKSWLDAVKVSMRTLFTGERILCDHVFASSDTIRESCFSAISRDGAMLLFGFPEFVARSKRSSPEKIFRLLDMYNAISAHWVEIESIFVFESTATVRSQAITALVRLGESVRAMLADFEASMQKRSSKSLVSGGGVHPLTVQSMNSLSLLADYSNIVVDIFGDEPAPAESPLPESYFDSPHREDGPTTVISQRIAWLILVLLCKLDSKAKRYKDISLSYLFLANNLQHVVSKVRESNLHSLLGEDWITRHEKKVRQFAANYARLAWEPVLSTLPEDPSAPLYPAEAGEHFRSFNSSFEEAYRKQRSAVVPDPNLRDDIKASIERKLGRAYKAFYDIHRLTVGGERNGVAFARFAPQDIGNYISDLFFGSGDSSNASSSSSSLSSHRRRSHTSH</sequence>
<dbReference type="GO" id="GO:0006887">
    <property type="term" value="P:exocytosis"/>
    <property type="evidence" value="ECO:0007669"/>
    <property type="project" value="UniProtKB-KW"/>
</dbReference>
<evidence type="ECO:0000256" key="3">
    <source>
        <dbReference type="RuleBase" id="RU365026"/>
    </source>
</evidence>
<keyword evidence="3" id="KW-0268">Exocytosis</keyword>
<dbReference type="GO" id="GO:0000145">
    <property type="term" value="C:exocyst"/>
    <property type="evidence" value="ECO:0007669"/>
    <property type="project" value="InterPro"/>
</dbReference>
<organism evidence="6 7">
    <name type="scientific">Punica granatum</name>
    <name type="common">Pomegranate</name>
    <dbReference type="NCBI Taxonomy" id="22663"/>
    <lineage>
        <taxon>Eukaryota</taxon>
        <taxon>Viridiplantae</taxon>
        <taxon>Streptophyta</taxon>
        <taxon>Embryophyta</taxon>
        <taxon>Tracheophyta</taxon>
        <taxon>Spermatophyta</taxon>
        <taxon>Magnoliopsida</taxon>
        <taxon>eudicotyledons</taxon>
        <taxon>Gunneridae</taxon>
        <taxon>Pentapetalae</taxon>
        <taxon>rosids</taxon>
        <taxon>malvids</taxon>
        <taxon>Myrtales</taxon>
        <taxon>Lythraceae</taxon>
        <taxon>Punica</taxon>
    </lineage>
</organism>
<protein>
    <recommendedName>
        <fullName evidence="3">Exocyst subunit Exo70 family protein</fullName>
    </recommendedName>
</protein>
<accession>A0A218XBM8</accession>
<comment type="similarity">
    <text evidence="1 3">Belongs to the EXO70 family.</text>
</comment>
<evidence type="ECO:0000256" key="1">
    <source>
        <dbReference type="ARBA" id="ARBA00006756"/>
    </source>
</evidence>
<dbReference type="Gene3D" id="1.20.1280.170">
    <property type="entry name" value="Exocyst complex component Exo70"/>
    <property type="match status" value="1"/>
</dbReference>
<feature type="region of interest" description="Disordered" evidence="4">
    <location>
        <begin position="620"/>
        <end position="639"/>
    </location>
</feature>
<reference evidence="7" key="1">
    <citation type="journal article" date="2017" name="Plant J.">
        <title>The pomegranate (Punica granatum L.) genome and the genomics of punicalagin biosynthesis.</title>
        <authorList>
            <person name="Qin G."/>
            <person name="Xu C."/>
            <person name="Ming R."/>
            <person name="Tang H."/>
            <person name="Guyot R."/>
            <person name="Kramer E.M."/>
            <person name="Hu Y."/>
            <person name="Yi X."/>
            <person name="Qi Y."/>
            <person name="Xu X."/>
            <person name="Gao Z."/>
            <person name="Pan H."/>
            <person name="Jian J."/>
            <person name="Tian Y."/>
            <person name="Yue Z."/>
            <person name="Xu Y."/>
        </authorList>
    </citation>
    <scope>NUCLEOTIDE SEQUENCE [LARGE SCALE GENOMIC DNA]</scope>
    <source>
        <strain evidence="7">cv. Dabenzi</strain>
    </source>
</reference>
<comment type="caution">
    <text evidence="6">The sequence shown here is derived from an EMBL/GenBank/DDBJ whole genome shotgun (WGS) entry which is preliminary data.</text>
</comment>
<dbReference type="PANTHER" id="PTHR12542:SF38">
    <property type="entry name" value="EXOCYST SUBUNIT EXO70 FAMILY PROTEIN"/>
    <property type="match status" value="1"/>
</dbReference>
<dbReference type="InterPro" id="IPR004140">
    <property type="entry name" value="Exo70"/>
</dbReference>
<dbReference type="InterPro" id="IPR016159">
    <property type="entry name" value="Cullin_repeat-like_dom_sf"/>
</dbReference>
<dbReference type="Pfam" id="PF03081">
    <property type="entry name" value="Exo70_C"/>
    <property type="match status" value="1"/>
</dbReference>
<feature type="domain" description="Exocyst complex subunit Exo70 C-terminal" evidence="5">
    <location>
        <begin position="248"/>
        <end position="610"/>
    </location>
</feature>
<dbReference type="PANTHER" id="PTHR12542">
    <property type="entry name" value="EXOCYST COMPLEX PROTEIN EXO70"/>
    <property type="match status" value="1"/>
</dbReference>